<proteinExistence type="inferred from homology"/>
<feature type="compositionally biased region" description="Polar residues" evidence="7">
    <location>
        <begin position="895"/>
        <end position="905"/>
    </location>
</feature>
<dbReference type="OrthoDB" id="514777at2759"/>
<evidence type="ECO:0000256" key="2">
    <source>
        <dbReference type="ARBA" id="ARBA00022540"/>
    </source>
</evidence>
<feature type="compositionally biased region" description="Low complexity" evidence="7">
    <location>
        <begin position="268"/>
        <end position="277"/>
    </location>
</feature>
<dbReference type="InterPro" id="IPR003890">
    <property type="entry name" value="MIF4G-like_typ-3"/>
</dbReference>
<feature type="compositionally biased region" description="Basic and acidic residues" evidence="7">
    <location>
        <begin position="1673"/>
        <end position="1686"/>
    </location>
</feature>
<reference evidence="10" key="1">
    <citation type="submission" date="2025-08" db="UniProtKB">
        <authorList>
            <consortium name="RefSeq"/>
        </authorList>
    </citation>
    <scope>IDENTIFICATION</scope>
    <source>
        <strain evidence="10">OHB3-1</strain>
    </source>
</reference>
<feature type="compositionally biased region" description="Basic and acidic residues" evidence="7">
    <location>
        <begin position="766"/>
        <end position="780"/>
    </location>
</feature>
<feature type="compositionally biased region" description="Low complexity" evidence="7">
    <location>
        <begin position="819"/>
        <end position="834"/>
    </location>
</feature>
<dbReference type="GO" id="GO:0016281">
    <property type="term" value="C:eukaryotic translation initiation factor 4F complex"/>
    <property type="evidence" value="ECO:0007669"/>
    <property type="project" value="TreeGrafter"/>
</dbReference>
<dbReference type="FunFam" id="1.25.40.180:FF:000034">
    <property type="entry name" value="Eukaryotic translation initiation factor 4G"/>
    <property type="match status" value="1"/>
</dbReference>
<dbReference type="SUPFAM" id="SSF48371">
    <property type="entry name" value="ARM repeat"/>
    <property type="match status" value="2"/>
</dbReference>
<dbReference type="SMART" id="SM00544">
    <property type="entry name" value="MA3"/>
    <property type="match status" value="1"/>
</dbReference>
<feature type="compositionally biased region" description="Basic and acidic residues" evidence="7">
    <location>
        <begin position="521"/>
        <end position="530"/>
    </location>
</feature>
<dbReference type="Gene3D" id="1.25.40.180">
    <property type="match status" value="2"/>
</dbReference>
<gene>
    <name evidence="10" type="primary">LOC111022785</name>
</gene>
<comment type="similarity">
    <text evidence="1">Belongs to the eukaryotic initiation factor 4G family.</text>
</comment>
<feature type="compositionally biased region" description="Basic and acidic residues" evidence="7">
    <location>
        <begin position="656"/>
        <end position="670"/>
    </location>
</feature>
<dbReference type="PROSITE" id="PS51366">
    <property type="entry name" value="MI"/>
    <property type="match status" value="1"/>
</dbReference>
<keyword evidence="4" id="KW-0648">Protein biosynthesis</keyword>
<evidence type="ECO:0000256" key="3">
    <source>
        <dbReference type="ARBA" id="ARBA00022845"/>
    </source>
</evidence>
<feature type="region of interest" description="Disordered" evidence="7">
    <location>
        <begin position="1342"/>
        <end position="1367"/>
    </location>
</feature>
<feature type="region of interest" description="Disordered" evidence="7">
    <location>
        <begin position="1"/>
        <end position="283"/>
    </location>
</feature>
<feature type="compositionally biased region" description="Low complexity" evidence="7">
    <location>
        <begin position="629"/>
        <end position="646"/>
    </location>
</feature>
<name>A0A6J1DN87_MOMCH</name>
<organism evidence="9 10">
    <name type="scientific">Momordica charantia</name>
    <name type="common">Bitter gourd</name>
    <name type="synonym">Balsam pear</name>
    <dbReference type="NCBI Taxonomy" id="3673"/>
    <lineage>
        <taxon>Eukaryota</taxon>
        <taxon>Viridiplantae</taxon>
        <taxon>Streptophyta</taxon>
        <taxon>Embryophyta</taxon>
        <taxon>Tracheophyta</taxon>
        <taxon>Spermatophyta</taxon>
        <taxon>Magnoliopsida</taxon>
        <taxon>eudicotyledons</taxon>
        <taxon>Gunneridae</taxon>
        <taxon>Pentapetalae</taxon>
        <taxon>rosids</taxon>
        <taxon>fabids</taxon>
        <taxon>Cucurbitales</taxon>
        <taxon>Cucurbitaceae</taxon>
        <taxon>Momordiceae</taxon>
        <taxon>Momordica</taxon>
    </lineage>
</organism>
<feature type="domain" description="MI" evidence="8">
    <location>
        <begin position="1712"/>
        <end position="1836"/>
    </location>
</feature>
<dbReference type="InterPro" id="IPR016024">
    <property type="entry name" value="ARM-type_fold"/>
</dbReference>
<feature type="compositionally biased region" description="Low complexity" evidence="7">
    <location>
        <begin position="849"/>
        <end position="865"/>
    </location>
</feature>
<evidence type="ECO:0000256" key="7">
    <source>
        <dbReference type="SAM" id="MobiDB-lite"/>
    </source>
</evidence>
<feature type="compositionally biased region" description="Polar residues" evidence="7">
    <location>
        <begin position="468"/>
        <end position="493"/>
    </location>
</feature>
<feature type="region of interest" description="Disordered" evidence="7">
    <location>
        <begin position="1622"/>
        <end position="1705"/>
    </location>
</feature>
<feature type="compositionally biased region" description="Basic and acidic residues" evidence="7">
    <location>
        <begin position="188"/>
        <end position="200"/>
    </location>
</feature>
<feature type="region of interest" description="Disordered" evidence="7">
    <location>
        <begin position="810"/>
        <end position="952"/>
    </location>
</feature>
<dbReference type="GO" id="GO:0003729">
    <property type="term" value="F:mRNA binding"/>
    <property type="evidence" value="ECO:0007669"/>
    <property type="project" value="TreeGrafter"/>
</dbReference>
<dbReference type="Proteomes" id="UP000504603">
    <property type="component" value="Unplaced"/>
</dbReference>
<evidence type="ECO:0000313" key="9">
    <source>
        <dbReference type="Proteomes" id="UP000504603"/>
    </source>
</evidence>
<keyword evidence="3" id="KW-0810">Translation regulation</keyword>
<dbReference type="RefSeq" id="XP_022155730.1">
    <property type="nucleotide sequence ID" value="XM_022300038.1"/>
</dbReference>
<feature type="compositionally biased region" description="Polar residues" evidence="7">
    <location>
        <begin position="1658"/>
        <end position="1671"/>
    </location>
</feature>
<feature type="region of interest" description="Disordered" evidence="7">
    <location>
        <begin position="748"/>
        <end position="786"/>
    </location>
</feature>
<dbReference type="PANTHER" id="PTHR23253:SF9">
    <property type="entry name" value="EUKARYOTIC TRANSLATION INITIATION FACTOR 4 GAMMA 2"/>
    <property type="match status" value="1"/>
</dbReference>
<feature type="compositionally biased region" description="Polar residues" evidence="7">
    <location>
        <begin position="748"/>
        <end position="765"/>
    </location>
</feature>
<evidence type="ECO:0000256" key="4">
    <source>
        <dbReference type="ARBA" id="ARBA00022917"/>
    </source>
</evidence>
<feature type="compositionally biased region" description="Pro residues" evidence="7">
    <location>
        <begin position="202"/>
        <end position="212"/>
    </location>
</feature>
<feature type="compositionally biased region" description="Polar residues" evidence="7">
    <location>
        <begin position="1565"/>
        <end position="1575"/>
    </location>
</feature>
<evidence type="ECO:0000256" key="6">
    <source>
        <dbReference type="ARBA" id="ARBA00075135"/>
    </source>
</evidence>
<dbReference type="Pfam" id="PF02847">
    <property type="entry name" value="MA3"/>
    <property type="match status" value="1"/>
</dbReference>
<feature type="compositionally biased region" description="Polar residues" evidence="7">
    <location>
        <begin position="574"/>
        <end position="597"/>
    </location>
</feature>
<evidence type="ECO:0000256" key="1">
    <source>
        <dbReference type="ARBA" id="ARBA00005775"/>
    </source>
</evidence>
<dbReference type="SMART" id="SM00543">
    <property type="entry name" value="MIF4G"/>
    <property type="match status" value="1"/>
</dbReference>
<feature type="compositionally biased region" description="Polar residues" evidence="7">
    <location>
        <begin position="91"/>
        <end position="122"/>
    </location>
</feature>
<feature type="region of interest" description="Disordered" evidence="7">
    <location>
        <begin position="1091"/>
        <end position="1148"/>
    </location>
</feature>
<feature type="region of interest" description="Disordered" evidence="7">
    <location>
        <begin position="628"/>
        <end position="702"/>
    </location>
</feature>
<dbReference type="InterPro" id="IPR003891">
    <property type="entry name" value="Initiation_fac_eIF4g_MI"/>
</dbReference>
<feature type="region of interest" description="Disordered" evidence="7">
    <location>
        <begin position="978"/>
        <end position="1016"/>
    </location>
</feature>
<feature type="compositionally biased region" description="Basic and acidic residues" evidence="7">
    <location>
        <begin position="1639"/>
        <end position="1650"/>
    </location>
</feature>
<dbReference type="GO" id="GO:0003743">
    <property type="term" value="F:translation initiation factor activity"/>
    <property type="evidence" value="ECO:0007669"/>
    <property type="project" value="UniProtKB-KW"/>
</dbReference>
<feature type="compositionally biased region" description="Basic and acidic residues" evidence="7">
    <location>
        <begin position="1478"/>
        <end position="1495"/>
    </location>
</feature>
<feature type="compositionally biased region" description="Polar residues" evidence="7">
    <location>
        <begin position="13"/>
        <end position="35"/>
    </location>
</feature>
<evidence type="ECO:0000256" key="5">
    <source>
        <dbReference type="ARBA" id="ARBA00067320"/>
    </source>
</evidence>
<dbReference type="FunFam" id="1.25.40.180:FF:000024">
    <property type="entry name" value="Eukaryotic translation initiation factor 4G"/>
    <property type="match status" value="1"/>
</dbReference>
<keyword evidence="2 10" id="KW-0396">Initiation factor</keyword>
<dbReference type="GeneID" id="111022785"/>
<feature type="region of interest" description="Disordered" evidence="7">
    <location>
        <begin position="1473"/>
        <end position="1609"/>
    </location>
</feature>
<sequence length="1900" mass="206583">MSFNQSRSDKNESFTQYRKSGRSTSFNQQRGSSGTHPKPGGAGGSAPSPSIASNRSFKKTNNAQVGQSRGGLPTVNSTDSSNAPNLRGVQNGDSAPIQSRATSDARVTNAVTKPTETPPTQRSTRDVPKAPTSQPSPLNSDPATPTTPAKSTGEQTKEFSFQFGSISPGFMNGMQLPVRTSSAPPNLDEQKRDQARHESFRPGPPMPIPLVPKPQTQRKDAGAGDQPNTGQQLQHKDAGIISQPNTGGDSHTVQKTKKDVHASPNPPTNQTQKPTTPMSGISMTLPYHQSQVPVPFGGPNQQMQSQGITPSSLHMSIPVPLQIGSSPQVQQQMFVPGLHPHPMQPQGIIHQGQNLGFATQIGSQLPPQLSNLGINVTSQYPQQQGGKFGGPRKSAVRITDPKTHEELIFDNKQTSAYTDTGSSGPRPQYNIPSQTQPLPFAPSHAMNYYPNSYNHNPLYFASPSSLPLPSGQTAPNSQPHRFNYPVSQGSQNVPYIDPSSIGPLHVKKPGGGPLHGISDPPNREHTRDSHSLQPPAPSGTVHVTIKMPTDPLSGKGSDSLPNRLSATEEGKSQKPLSSSVELIPPSSQRALDMSSESSLHDSKVGREPLLMKSSPIVSKQFSEAPPAVSLDVQDSSSVQSSLAASSEETESVGTHNEGRRENLSRSDSQKKTGKKGYTQSQHQISGQATSTLGLPGQEQDVTSHSIVSEGVEAKTSITPVVVEGMSGSVSAVTSDSLESKDAILASVHSSSENSGLGNVENSDLISDNKQDYSSKEKHSEPVPATYSELPIDVKNFENLSEHDVAKPVEIAEETEKESIVSSTTVSNEVSTSETAQRAVDEPVSCHAGVDVSASVSSSSTVSENSQGDKSMVDSSGRDDNVSSNEVVLKKGVRSDQPSESAQNPALSEGKHDGDVLDAVGSGGNISHTVSGTKDRSVVETSRVKSTTGKGKKKLKAILQLADAAGTTSDLYMAYKRPEEKKETVMHPESIENRESRSSSVDTEQSIEASKEDADVQFKAEPDDWEDAADIATPKLETAHGDSVDASMLNDGDRIGDMAKKYSRDFLLKFAEQFMDLPHNFEVTSEIESLMSSHANASHHPDRDSYPSPGRVDRPSSGGSRLDRRGSNLIDDDRWSKHPGAFASGQDPRLDLAYGTTGFRPGQGANFGVLRNPRAQTPVQYAGGILAGPMQSMGSQGGMQRGSSDADRWQRATNFQQKGLIPSPLTPLQTMHRAKKKYEVGKVSDEEDAKQRQLKAILNKLTPQNFEKLFEQVKAVNIDNGKTLSGVISQIFDKALMEPTFCEMYANFCFHLAGELPDLSEDNEKITFKRLLLNKCQEEFERGEREQEEANKVEEEGEVKQSEEEREEKRIKARRRMLGNIRLIGELYKKKMLTERIMHECIKKLLGEYQNPDEEDVESLCKLMSTIGEMIDHPRAKDYMDSYFEIMTMLSNNMKLSSRVRFMLKDAIDLRKNKWQQRRKVEGPKKIEEVHRDAAQERQAQTGRFGRGPSINPSARRGGPPMDYGPRGSALSSPNTQLGGFRGFPHQARGYGSSQDARQEERQSYETRTLSVTLPQRASGDDSITLGPQGGLARGMSIRGPQPSSAAPADISLLPGELRSAPTASLNGYSSPAERATLTSKEDLIPRHMPERFAGPTSFDHTSGQDRYSNYGNKDLRHSGRSFDRSRPISPATPSPTSSPSLSSEKVLLSEEKLEGLSLTAIKEFYSARDEKEVALCIKDLNSPSFHPNMINLWVTDAFERTDMERDLLAKLLVNLSRSNDGAVNQTHLVKGFEAVINALEDTVNDAPRAPEYLGRILAKIIAESLVSLREVGDLIYQGGEEPGALRQAGLAADVLGNILKAIRSEKGEGFLNEMRTNSNLRLETFRPPDPMKSRVLEDFI</sequence>
<feature type="region of interest" description="Disordered" evidence="7">
    <location>
        <begin position="468"/>
        <end position="607"/>
    </location>
</feature>
<dbReference type="GO" id="GO:0006417">
    <property type="term" value="P:regulation of translation"/>
    <property type="evidence" value="ECO:0007669"/>
    <property type="project" value="UniProtKB-KW"/>
</dbReference>
<feature type="compositionally biased region" description="Basic and acidic residues" evidence="7">
    <location>
        <begin position="978"/>
        <end position="996"/>
    </location>
</feature>
<dbReference type="KEGG" id="mcha:111022785"/>
<feature type="compositionally biased region" description="Low complexity" evidence="7">
    <location>
        <begin position="1689"/>
        <end position="1705"/>
    </location>
</feature>
<feature type="compositionally biased region" description="Basic and acidic residues" evidence="7">
    <location>
        <begin position="1120"/>
        <end position="1135"/>
    </location>
</feature>
<keyword evidence="9" id="KW-1185">Reference proteome</keyword>
<evidence type="ECO:0000313" key="10">
    <source>
        <dbReference type="RefSeq" id="XP_022155730.1"/>
    </source>
</evidence>
<feature type="compositionally biased region" description="Polar residues" evidence="7">
    <location>
        <begin position="74"/>
        <end position="84"/>
    </location>
</feature>
<dbReference type="Pfam" id="PF02854">
    <property type="entry name" value="MIF4G"/>
    <property type="match status" value="1"/>
</dbReference>
<accession>A0A6J1DN87</accession>
<protein>
    <recommendedName>
        <fullName evidence="5">Eukaryotic translation initiation factor 4G</fullName>
    </recommendedName>
    <alternativeName>
        <fullName evidence="6">Protein synthesis initiation factor 4G</fullName>
    </alternativeName>
</protein>
<evidence type="ECO:0000259" key="8">
    <source>
        <dbReference type="PROSITE" id="PS51366"/>
    </source>
</evidence>
<dbReference type="PANTHER" id="PTHR23253">
    <property type="entry name" value="EUKARYOTIC TRANSLATION INITIATION FACTOR 4 GAMMA"/>
    <property type="match status" value="1"/>
</dbReference>
<feature type="compositionally biased region" description="Polar residues" evidence="7">
    <location>
        <begin position="242"/>
        <end position="253"/>
    </location>
</feature>
<feature type="compositionally biased region" description="Polar residues" evidence="7">
    <location>
        <begin position="677"/>
        <end position="692"/>
    </location>
</feature>
<feature type="compositionally biased region" description="Polar residues" evidence="7">
    <location>
        <begin position="131"/>
        <end position="165"/>
    </location>
</feature>